<dbReference type="AlphaFoldDB" id="A0A4C1WB36"/>
<name>A0A4C1WB36_EUMVA</name>
<dbReference type="Proteomes" id="UP000299102">
    <property type="component" value="Unassembled WGS sequence"/>
</dbReference>
<organism evidence="1 2">
    <name type="scientific">Eumeta variegata</name>
    <name type="common">Bagworm moth</name>
    <name type="synonym">Eumeta japonica</name>
    <dbReference type="NCBI Taxonomy" id="151549"/>
    <lineage>
        <taxon>Eukaryota</taxon>
        <taxon>Metazoa</taxon>
        <taxon>Ecdysozoa</taxon>
        <taxon>Arthropoda</taxon>
        <taxon>Hexapoda</taxon>
        <taxon>Insecta</taxon>
        <taxon>Pterygota</taxon>
        <taxon>Neoptera</taxon>
        <taxon>Endopterygota</taxon>
        <taxon>Lepidoptera</taxon>
        <taxon>Glossata</taxon>
        <taxon>Ditrysia</taxon>
        <taxon>Tineoidea</taxon>
        <taxon>Psychidae</taxon>
        <taxon>Oiketicinae</taxon>
        <taxon>Eumeta</taxon>
    </lineage>
</organism>
<reference evidence="1 2" key="1">
    <citation type="journal article" date="2019" name="Commun. Biol.">
        <title>The bagworm genome reveals a unique fibroin gene that provides high tensile strength.</title>
        <authorList>
            <person name="Kono N."/>
            <person name="Nakamura H."/>
            <person name="Ohtoshi R."/>
            <person name="Tomita M."/>
            <person name="Numata K."/>
            <person name="Arakawa K."/>
        </authorList>
    </citation>
    <scope>NUCLEOTIDE SEQUENCE [LARGE SCALE GENOMIC DNA]</scope>
</reference>
<evidence type="ECO:0000313" key="2">
    <source>
        <dbReference type="Proteomes" id="UP000299102"/>
    </source>
</evidence>
<gene>
    <name evidence="1" type="ORF">EVAR_42983_1</name>
</gene>
<accession>A0A4C1WB36</accession>
<protein>
    <submittedName>
        <fullName evidence="1">Uncharacterized protein</fullName>
    </submittedName>
</protein>
<comment type="caution">
    <text evidence="1">The sequence shown here is derived from an EMBL/GenBank/DDBJ whole genome shotgun (WGS) entry which is preliminary data.</text>
</comment>
<sequence length="112" mass="12559">MFQLPTLDIRPKTAFSVHSALSAWATTPMPCAYATKNRQATCLSSLQIFWPSTTTTTTNYLGCPRAPKRKIISNNNSKRHIHRGHQSPTVGELVLFAKKFKATKNPVEKILF</sequence>
<keyword evidence="2" id="KW-1185">Reference proteome</keyword>
<dbReference type="EMBL" id="BGZK01000520">
    <property type="protein sequence ID" value="GBP48263.1"/>
    <property type="molecule type" value="Genomic_DNA"/>
</dbReference>
<proteinExistence type="predicted"/>
<evidence type="ECO:0000313" key="1">
    <source>
        <dbReference type="EMBL" id="GBP48263.1"/>
    </source>
</evidence>